<accession>A0A0E9VFK5</accession>
<proteinExistence type="predicted"/>
<protein>
    <submittedName>
        <fullName evidence="1">Uncharacterized protein</fullName>
    </submittedName>
</protein>
<dbReference type="EMBL" id="GBXM01031668">
    <property type="protein sequence ID" value="JAH76909.1"/>
    <property type="molecule type" value="Transcribed_RNA"/>
</dbReference>
<reference evidence="1" key="2">
    <citation type="journal article" date="2015" name="Fish Shellfish Immunol.">
        <title>Early steps in the European eel (Anguilla anguilla)-Vibrio vulnificus interaction in the gills: Role of the RtxA13 toxin.</title>
        <authorList>
            <person name="Callol A."/>
            <person name="Pajuelo D."/>
            <person name="Ebbesson L."/>
            <person name="Teles M."/>
            <person name="MacKenzie S."/>
            <person name="Amaro C."/>
        </authorList>
    </citation>
    <scope>NUCLEOTIDE SEQUENCE</scope>
</reference>
<dbReference type="AlphaFoldDB" id="A0A0E9VFK5"/>
<organism evidence="1">
    <name type="scientific">Anguilla anguilla</name>
    <name type="common">European freshwater eel</name>
    <name type="synonym">Muraena anguilla</name>
    <dbReference type="NCBI Taxonomy" id="7936"/>
    <lineage>
        <taxon>Eukaryota</taxon>
        <taxon>Metazoa</taxon>
        <taxon>Chordata</taxon>
        <taxon>Craniata</taxon>
        <taxon>Vertebrata</taxon>
        <taxon>Euteleostomi</taxon>
        <taxon>Actinopterygii</taxon>
        <taxon>Neopterygii</taxon>
        <taxon>Teleostei</taxon>
        <taxon>Anguilliformes</taxon>
        <taxon>Anguillidae</taxon>
        <taxon>Anguilla</taxon>
    </lineage>
</organism>
<sequence length="24" mass="2748">MDQSLHIVRTGLGCCPLNQYIDRD</sequence>
<name>A0A0E9VFK5_ANGAN</name>
<reference evidence="1" key="1">
    <citation type="submission" date="2014-11" db="EMBL/GenBank/DDBJ databases">
        <authorList>
            <person name="Amaro Gonzalez C."/>
        </authorList>
    </citation>
    <scope>NUCLEOTIDE SEQUENCE</scope>
</reference>
<evidence type="ECO:0000313" key="1">
    <source>
        <dbReference type="EMBL" id="JAH76909.1"/>
    </source>
</evidence>